<feature type="domain" description="DUF7507" evidence="4">
    <location>
        <begin position="3447"/>
        <end position="3549"/>
    </location>
</feature>
<feature type="domain" description="DUF7507" evidence="4">
    <location>
        <begin position="3216"/>
        <end position="3318"/>
    </location>
</feature>
<feature type="domain" description="DUF7507" evidence="4">
    <location>
        <begin position="2641"/>
        <end position="2742"/>
    </location>
</feature>
<feature type="region of interest" description="Disordered" evidence="1">
    <location>
        <begin position="1812"/>
        <end position="1837"/>
    </location>
</feature>
<feature type="compositionally biased region" description="Polar residues" evidence="1">
    <location>
        <begin position="1695"/>
        <end position="1707"/>
    </location>
</feature>
<evidence type="ECO:0000256" key="2">
    <source>
        <dbReference type="SAM" id="Phobius"/>
    </source>
</evidence>
<feature type="domain" description="DUF7507" evidence="4">
    <location>
        <begin position="579"/>
        <end position="681"/>
    </location>
</feature>
<dbReference type="InterPro" id="IPR013783">
    <property type="entry name" value="Ig-like_fold"/>
</dbReference>
<feature type="domain" description="DUF7507" evidence="4">
    <location>
        <begin position="1612"/>
        <end position="1715"/>
    </location>
</feature>
<organism evidence="5 6">
    <name type="scientific">Angustibacter luteus</name>
    <dbReference type="NCBI Taxonomy" id="658456"/>
    <lineage>
        <taxon>Bacteria</taxon>
        <taxon>Bacillati</taxon>
        <taxon>Actinomycetota</taxon>
        <taxon>Actinomycetes</taxon>
        <taxon>Kineosporiales</taxon>
        <taxon>Kineosporiaceae</taxon>
    </lineage>
</organism>
<feature type="region of interest" description="Disordered" evidence="1">
    <location>
        <begin position="1583"/>
        <end position="1604"/>
    </location>
</feature>
<feature type="compositionally biased region" description="Gly residues" evidence="1">
    <location>
        <begin position="3689"/>
        <end position="3698"/>
    </location>
</feature>
<feature type="domain" description="DUF7507" evidence="4">
    <location>
        <begin position="809"/>
        <end position="911"/>
    </location>
</feature>
<evidence type="ECO:0000259" key="4">
    <source>
        <dbReference type="Pfam" id="PF24346"/>
    </source>
</evidence>
<evidence type="ECO:0000313" key="5">
    <source>
        <dbReference type="EMBL" id="MFC6006836.1"/>
    </source>
</evidence>
<dbReference type="PANTHER" id="PTHR34819">
    <property type="entry name" value="LARGE CYSTEINE-RICH PERIPLASMIC PROTEIN OMCB"/>
    <property type="match status" value="1"/>
</dbReference>
<feature type="domain" description="DUF7507" evidence="4">
    <location>
        <begin position="1265"/>
        <end position="1369"/>
    </location>
</feature>
<feature type="domain" description="DUF7507" evidence="4">
    <location>
        <begin position="2187"/>
        <end position="2286"/>
    </location>
</feature>
<feature type="domain" description="DUF7507" evidence="4">
    <location>
        <begin position="2416"/>
        <end position="2516"/>
    </location>
</feature>
<feature type="transmembrane region" description="Helical" evidence="2">
    <location>
        <begin position="3714"/>
        <end position="3733"/>
    </location>
</feature>
<feature type="compositionally biased region" description="Low complexity" evidence="1">
    <location>
        <begin position="3535"/>
        <end position="3545"/>
    </location>
</feature>
<dbReference type="InterPro" id="IPR047589">
    <property type="entry name" value="DUF11_rpt"/>
</dbReference>
<feature type="domain" description="DUF7507" evidence="4">
    <location>
        <begin position="477"/>
        <end position="567"/>
    </location>
</feature>
<feature type="region of interest" description="Disordered" evidence="1">
    <location>
        <begin position="1010"/>
        <end position="1034"/>
    </location>
</feature>
<feature type="domain" description="DUF7507" evidence="4">
    <location>
        <begin position="1040"/>
        <end position="1141"/>
    </location>
</feature>
<dbReference type="RefSeq" id="WP_345718308.1">
    <property type="nucleotide sequence ID" value="NZ_BAABFP010000008.1"/>
</dbReference>
<evidence type="ECO:0000256" key="1">
    <source>
        <dbReference type="SAM" id="MobiDB-lite"/>
    </source>
</evidence>
<feature type="domain" description="DUF7507" evidence="4">
    <location>
        <begin position="2870"/>
        <end position="2973"/>
    </location>
</feature>
<feature type="domain" description="DUF7507" evidence="4">
    <location>
        <begin position="1154"/>
        <end position="1253"/>
    </location>
</feature>
<keyword evidence="2" id="KW-0472">Membrane</keyword>
<feature type="region of interest" description="Disordered" evidence="1">
    <location>
        <begin position="1695"/>
        <end position="1716"/>
    </location>
</feature>
<comment type="caution">
    <text evidence="5">The sequence shown here is derived from an EMBL/GenBank/DDBJ whole genome shotgun (WGS) entry which is preliminary data.</text>
</comment>
<feature type="domain" description="DUF7507" evidence="4">
    <location>
        <begin position="2986"/>
        <end position="3088"/>
    </location>
</feature>
<gene>
    <name evidence="5" type="ORF">ACFQDO_06795</name>
</gene>
<feature type="domain" description="DUF7507" evidence="4">
    <location>
        <begin position="923"/>
        <end position="1026"/>
    </location>
</feature>
<proteinExistence type="predicted"/>
<feature type="domain" description="DUF7507" evidence="4">
    <location>
        <begin position="1843"/>
        <end position="1943"/>
    </location>
</feature>
<evidence type="ECO:0000313" key="6">
    <source>
        <dbReference type="Proteomes" id="UP001596189"/>
    </source>
</evidence>
<feature type="domain" description="DUF11" evidence="3">
    <location>
        <begin position="380"/>
        <end position="456"/>
    </location>
</feature>
<dbReference type="InterPro" id="IPR051172">
    <property type="entry name" value="Chlamydia_OmcB"/>
</dbReference>
<feature type="domain" description="DUF7507" evidence="4">
    <location>
        <begin position="1728"/>
        <end position="1831"/>
    </location>
</feature>
<dbReference type="InterPro" id="IPR001434">
    <property type="entry name" value="OmcB-like_DUF11"/>
</dbReference>
<feature type="domain" description="DUF7507" evidence="4">
    <location>
        <begin position="2754"/>
        <end position="2857"/>
    </location>
</feature>
<protein>
    <recommendedName>
        <fullName evidence="7">DUF11 domain-containing protein</fullName>
    </recommendedName>
</protein>
<sequence length="3739" mass="367366">MHPLPRWRRLVAVLVTVALTFGLGAIAAVPAEAAVEAPLSLAFNQQVYGDALMGGNAVLVCPAGNTDCTNSTNRTSTAVNDNFYMTQTGANAGNGWFNSSSISLTIPTGATIAYARLLWAGDTGVFKTGTNTTVTSRCNSNNSPVAVQPPGAASTTPVQLTVGAKAKVSVTAQRFTTDAIANVSVNQPQYYSAAANVTPQFVGAPTGSPLTITTSNVWTPAGFGCMGGWSLVLVYSYPQADPTNAPTKREVFVYDGHVRQNSTDPTTTTTISGFRVSGQARVGVVAYEGDWGITGDQFSINGTAQTDPGAPNGSSTNFFTSYAQFRSPTAPNNFSVDAKQFNVSTAVIKPGDTSASLSFSTSGDSYLAQELVLSIPVPTLQITKTAAPTTVHPGDTVTYTITVTNPTTGSTASNVVVTDPLTPACNRTIGSLTGSTTYTCTGVAGSGGFTNVATATGTNAQGDALTGTAQAPVTVLNPALTITKTTDQPGYRVGATVTYTITVNNTGNADLANVAVTDPTTAGCARTIGSLAAGDTTTYTCTATAPVSGNSNTASVSGQDSLTRTVTATATVPVPVIRPALTLAKTASPTTATAAGQTITYSFKVTNSGDSTVSSISIADTLTAPAGPVPAITCPVTTLAAAASTTCTGTYAVTQADVDNGTIANSAVANGSDIAGGAVASNASAATVTVTRSPALTIRKTASPATVATAGQAIAYSFVVSNTGNVTIHGITVADVLTAPAGPTPTVSCPTTTLAPSSSTTCTATYSTTQNDIDAGSVTNTATASGLGPNNAPVTSGPSTASVTASAGASLALVKTATPTVVSAAGQQVAYSFKVTNTGNLTVRSLSIADTFTAPAGPVPSVTCPVTQLAPNASTTCTATYTATQADVDSGTIRNAAIANATDAQGRPVASAQSNASVTVTATPRLALTKTVSPATVTAAGQQVTYTFAVTNSGNVTIRSLAIADTFTSPAGPVPAITCPATTLAPGTSTSCTASYTATQADVDNGTIKNSAVAQGTDPSGGSVSSPTATATVTAPPTATLSLVKTATPSTVTALGQQVSYQFRVTNTGNVTLSSAGITDSLAAPATPPLVISCPPTAVPPGASTQCTATYTVGQADIDNGSINNTATARAVSPGGATVTSNASTASVTVNVTSALTLRKAASPTTISGAGQNVSYTFTVTNAGQTTISTVGINDPMFTGARAPVCAVTTLAPDASAVCTASYTSTQADMDRGSIANTATAGGTTPQGGAVTSAPASATVAVSATPRLQLTKSASPASFANQGSTITYTFSVVNTGNVTVSGLAIDDALAAPATPQLGPISCASTSLAPAASTTCTATYVTKAADVDNGSISNAATATGTDPTGGPVTSNQSTATVSAITNAALSLTKTAAPTTITRAGQTITFTFAVTNSGNQTVSTIAVTDINRAPAGPLSGPVTCAATSLAAGASTTCSGTYVATQADVDHGSIADTAVASGRDPTANPVSSNASTAIVTVVQSPALSVVKTAAPSTLTRSGQQVTYSFVVTNRGNVTITGVSIADSFSGPAGPPATPVCPATTLAPGASLTCSASYTATQADVDNGRIENTATASGTDPNGGSVTAPPDTATVTIAASPAMSLTKTATPSTVSTAGQTVSYTFTAVNTGNVTLAPISIADALAPPAVPALTVTCPKAILPPGASTACTASHTVTQADLDNGSINNTATARSTDPSGGAVSSSPSTAAVAVTQQAALTVTKSASPTTITAAGQAVTYAFLVTNTGNQTVTGLVIRDTLAAPATPQLPAIACPVTTLAPNASTTCSATYTSKQADLDHGSIDNTATAAGQDPAGDPVVSPPSTASVGVSATPSLVLSKTVTPTTYDAAGQTLTYTFTVTNDGNVTVRALAVVDPMFTGAGAATCAAGTLAPSARTTCTARHTVTQADLDAGSIQNTATARGTDPTGDPVTSPPSSASASANQTPALSLVKTASPTTISAAGAAIAYTFRVTNVGNVTVGSLSIADVFTQPAAPANLPISCAATTLTPGAATTCTTSYTATQADVDNGSITNTATANGSDPAGNPVTSQPSTASVAVTVTAALTVVKSASPATITSAGQAISYSFLVTNTGNVTMSLLSIDDTLAAPAAPPLTVDCPQRTIDPAAQVTCTATYTATQADIDHGSVANTATANARTPTGTTITSPPSAETVDVDQTAALSLTKTASRDTVTAPGQLIDYTFTVTNEGNVTVDSITISDPVFTGANAPVCRQQSLAPRSSTTCTASRSTTQADIDSGAIRNTAVAGGSDPAGAPVASPAATAVVIATQSATLQLVKSALTEALTTVGQSVTYSFLVTNAGNVTVTDLTIDDTFVAPAGPAEPAVCPVTTLAPGDSTTCLATYASTQADFDQGTITNTATAGATGPQGGAVVSNPSSALVTTNENLALLLQKRATPTQISAAGQQVSYQFTITNAGNVTIHGLALDDVLAPPAGPPVTPTCLLSTLASGASTTCSAVYTATQADVDNGVISNTATATGLDPGNDPVTSNPASAAVVVSRSASLSLVKTADPTTVDHAGQPVEFSFAVVNTGNVTVSSLTIADPPLRSNVPTCAPTVIAPGEGATCTATYVTTQADMDRGVIQNVAVAAGRDPSDVPVSSPQAGVTVDVVQDAGLTLVKTASPADPVTVGTSVDYAFAVTNSGNVSLTSLAIADSLTAPAGPALTVTCPSAALTPDATVSCTASYTVTQADVDNGSINNTATAAAVTPGSTSVTSNESTASVPIAQTPGLTLVKSVTPETAHDAGDRVSYTFTVSNSGDTTVTDLAIDDAFTAPAGPPSPIACPVTTLAPGQDTQCTASYVLTQADVDHGTVVNSASATGTAPGGGTITSNTSTATVSVPAAAGLALTKTASPTTVAQAGATVTYTFAVTNTGNVSVTALAIDDSLEAPAGPPLTSIDCASAALGPSEATTCTASYTVTQADVDHGAITNRAHATALDAAGDPVQSDDDTATVTIPADPALTLVKSATPGSVSAVGDQVDYAFLVTNTGNDTISQLSVDDQLSSPAGPAVDVTCPTSTLAPSASTTCTATYTVTQADLDHGAIDNTATATGVDPQAGPVASNESSASVSAAQSPAVTLTKTAAPTSVTQAGQTVTYRFLASNTGNVTVSDLTVLDSLTPPAGPALAVSCPATTLAPGTSTTCTADYVVIQADVDHGRIDNSAVAQATGPAGQQVSSDASTAVVDVGALPSLTLAKSASPTSAARAGQSITYTFRVTNTGNVTLAALAVTDTFTAPAGPEPTIVCPDSPLAPGGSATCTSTYSVTQADVDHGTVDNSALAAATVPGGGDVQSAPSTARVTIGAAPSLSLVKSSPTTLVSHAGESVTYEFLATNTGNVTLHGVVIVDTFEAPAGPGLTAVCPDTPLPPGAQTTCTADYVVTQADIDHGQISNTATADATDPDGGTATSAPSTAVIPVFAGPPAISLVKEAAVNDTNGNAVLDVGDEVSWTFVVTNTGQITLGIAVEDDTAGPVTCPVPTLVPSSSTTCRADRPHVISQADVDAGSVTNTATAIGTPAGGAPVTSTPSSATVPLPDSPALQLTKQAQVTDTNRDGVTNAGDTVRWTFQATNTGNTTLTDIVVHDALAGPVTCPSSNVAPGRSVTCSSAPQPITAAQAAAGTIVNTATATGTSVRGASVLSAAATATVSVVAGGGSGGAVSQPGSGPAGGSGSGSGSDLPHTGAYAVQESLLIGVGAILLGLLLVLGTLVRRRDEA</sequence>
<keyword evidence="6" id="KW-1185">Reference proteome</keyword>
<feature type="domain" description="DUF7507" evidence="4">
    <location>
        <begin position="2072"/>
        <end position="2174"/>
    </location>
</feature>
<feature type="domain" description="DUF7507" evidence="4">
    <location>
        <begin position="2529"/>
        <end position="2627"/>
    </location>
</feature>
<keyword evidence="2" id="KW-1133">Transmembrane helix</keyword>
<feature type="domain" description="DUF7507" evidence="4">
    <location>
        <begin position="693"/>
        <end position="796"/>
    </location>
</feature>
<dbReference type="Pfam" id="PF01345">
    <property type="entry name" value="DUF11"/>
    <property type="match status" value="1"/>
</dbReference>
<feature type="domain" description="DUF7507" evidence="4">
    <location>
        <begin position="1955"/>
        <end position="2059"/>
    </location>
</feature>
<dbReference type="Gene3D" id="2.60.40.10">
    <property type="entry name" value="Immunoglobulins"/>
    <property type="match status" value="5"/>
</dbReference>
<feature type="compositionally biased region" description="Low complexity" evidence="1">
    <location>
        <begin position="1020"/>
        <end position="1034"/>
    </location>
</feature>
<feature type="domain" description="DUF7507" evidence="4">
    <location>
        <begin position="1497"/>
        <end position="1600"/>
    </location>
</feature>
<name>A0ABW1JC10_9ACTN</name>
<feature type="domain" description="DUF7507" evidence="4">
    <location>
        <begin position="2299"/>
        <end position="2401"/>
    </location>
</feature>
<dbReference type="InterPro" id="IPR055354">
    <property type="entry name" value="DUF7507"/>
</dbReference>
<dbReference type="NCBIfam" id="TIGR01451">
    <property type="entry name" value="B_ant_repeat"/>
    <property type="match status" value="14"/>
</dbReference>
<feature type="domain" description="DUF7507" evidence="4">
    <location>
        <begin position="3561"/>
        <end position="3663"/>
    </location>
</feature>
<dbReference type="EMBL" id="JBHSRD010000003">
    <property type="protein sequence ID" value="MFC6006836.1"/>
    <property type="molecule type" value="Genomic_DNA"/>
</dbReference>
<reference evidence="6" key="1">
    <citation type="journal article" date="2019" name="Int. J. Syst. Evol. Microbiol.">
        <title>The Global Catalogue of Microorganisms (GCM) 10K type strain sequencing project: providing services to taxonomists for standard genome sequencing and annotation.</title>
        <authorList>
            <consortium name="The Broad Institute Genomics Platform"/>
            <consortium name="The Broad Institute Genome Sequencing Center for Infectious Disease"/>
            <person name="Wu L."/>
            <person name="Ma J."/>
        </authorList>
    </citation>
    <scope>NUCLEOTIDE SEQUENCE [LARGE SCALE GENOMIC DNA]</scope>
    <source>
        <strain evidence="6">KACC 14249</strain>
    </source>
</reference>
<feature type="region of interest" description="Disordered" evidence="1">
    <location>
        <begin position="1923"/>
        <end position="1954"/>
    </location>
</feature>
<dbReference type="PANTHER" id="PTHR34819:SF3">
    <property type="entry name" value="CELL SURFACE PROTEIN"/>
    <property type="match status" value="1"/>
</dbReference>
<keyword evidence="2" id="KW-0812">Transmembrane</keyword>
<feature type="compositionally biased region" description="Polar residues" evidence="1">
    <location>
        <begin position="1583"/>
        <end position="1597"/>
    </location>
</feature>
<feature type="domain" description="DUF7507" evidence="4">
    <location>
        <begin position="3100"/>
        <end position="3203"/>
    </location>
</feature>
<evidence type="ECO:0000259" key="3">
    <source>
        <dbReference type="Pfam" id="PF01345"/>
    </source>
</evidence>
<feature type="domain" description="DUF7507" evidence="4">
    <location>
        <begin position="3330"/>
        <end position="3433"/>
    </location>
</feature>
<feature type="domain" description="DUF7507" evidence="4">
    <location>
        <begin position="1382"/>
        <end position="1485"/>
    </location>
</feature>
<accession>A0ABW1JC10</accession>
<feature type="region of interest" description="Disordered" evidence="1">
    <location>
        <begin position="3681"/>
        <end position="3701"/>
    </location>
</feature>
<feature type="region of interest" description="Disordered" evidence="1">
    <location>
        <begin position="3535"/>
        <end position="3557"/>
    </location>
</feature>
<dbReference type="Pfam" id="PF24346">
    <property type="entry name" value="DUF7507"/>
    <property type="match status" value="28"/>
</dbReference>
<evidence type="ECO:0008006" key="7">
    <source>
        <dbReference type="Google" id="ProtNLM"/>
    </source>
</evidence>
<dbReference type="Proteomes" id="UP001596189">
    <property type="component" value="Unassembled WGS sequence"/>
</dbReference>